<dbReference type="Pfam" id="PF01633">
    <property type="entry name" value="Choline_kinase"/>
    <property type="match status" value="1"/>
</dbReference>
<dbReference type="PANTHER" id="PTHR22603:SF66">
    <property type="entry name" value="ETHANOLAMINE KINASE"/>
    <property type="match status" value="1"/>
</dbReference>
<evidence type="ECO:0000256" key="3">
    <source>
        <dbReference type="ARBA" id="ARBA00037883"/>
    </source>
</evidence>
<dbReference type="Gene3D" id="3.90.1200.10">
    <property type="match status" value="1"/>
</dbReference>
<evidence type="ECO:0000256" key="5">
    <source>
        <dbReference type="ARBA" id="ARBA00038874"/>
    </source>
</evidence>
<evidence type="ECO:0000256" key="2">
    <source>
        <dbReference type="ARBA" id="ARBA00023264"/>
    </source>
</evidence>
<sequence>MSSICLPGGDLYVPIKIEENDIYDGIQKLLKVIRPNWPTENLKFKLFTDGITNKLVACQLQNELNNTNIVLVRLYGNKTDLLIDRNAELRNIKILNKIGLAPEVYGIFENGLAYQYFPGVTLDIDSVLSNKIWPRIAQKMAKMHKVKLGNDIKEEPMVWDKIEQFLGLLPEPFTDDNKRTRFVNSFGSVTRLRIESERLKTYLIKTASPIVFAHNDLLLGNVIYNKEDGTVAFIDFEYATYNYQGFDIANHFNEFVGLNIEDIDYKRYPNEEFQKKWLNVYLCEYLETDSPSVESVDKIYAEVQQLSLASHFMWGIWSLVQFELSNIDFDFLSYAEIRLNRYFELKDKIFKELN</sequence>
<organism evidence="6 7">
    <name type="scientific">Diatraea saccharalis</name>
    <name type="common">sugarcane borer</name>
    <dbReference type="NCBI Taxonomy" id="40085"/>
    <lineage>
        <taxon>Eukaryota</taxon>
        <taxon>Metazoa</taxon>
        <taxon>Ecdysozoa</taxon>
        <taxon>Arthropoda</taxon>
        <taxon>Hexapoda</taxon>
        <taxon>Insecta</taxon>
        <taxon>Pterygota</taxon>
        <taxon>Neoptera</taxon>
        <taxon>Endopterygota</taxon>
        <taxon>Lepidoptera</taxon>
        <taxon>Glossata</taxon>
        <taxon>Ditrysia</taxon>
        <taxon>Pyraloidea</taxon>
        <taxon>Crambidae</taxon>
        <taxon>Crambinae</taxon>
        <taxon>Diatraea</taxon>
    </lineage>
</organism>
<dbReference type="SUPFAM" id="SSF56112">
    <property type="entry name" value="Protein kinase-like (PK-like)"/>
    <property type="match status" value="1"/>
</dbReference>
<comment type="similarity">
    <text evidence="4">Belongs to the choline/ethanolamine kinase family.</text>
</comment>
<dbReference type="Gene3D" id="3.30.200.20">
    <property type="entry name" value="Phosphorylase Kinase, domain 1"/>
    <property type="match status" value="1"/>
</dbReference>
<reference evidence="6" key="1">
    <citation type="submission" date="2021-12" db="EMBL/GenBank/DDBJ databases">
        <authorList>
            <person name="King R."/>
        </authorList>
    </citation>
    <scope>NUCLEOTIDE SEQUENCE</scope>
</reference>
<keyword evidence="1" id="KW-0443">Lipid metabolism</keyword>
<dbReference type="OrthoDB" id="10267235at2759"/>
<gene>
    <name evidence="6" type="ORF">DIATSA_LOCUS9518</name>
</gene>
<protein>
    <recommendedName>
        <fullName evidence="5">ethanolamine kinase</fullName>
        <ecNumber evidence="5">2.7.1.82</ecNumber>
    </recommendedName>
</protein>
<dbReference type="Proteomes" id="UP001153714">
    <property type="component" value="Chromosome 4"/>
</dbReference>
<dbReference type="GO" id="GO:0006646">
    <property type="term" value="P:phosphatidylethanolamine biosynthetic process"/>
    <property type="evidence" value="ECO:0007669"/>
    <property type="project" value="TreeGrafter"/>
</dbReference>
<keyword evidence="7" id="KW-1185">Reference proteome</keyword>
<comment type="pathway">
    <text evidence="3">Phospholipid metabolism; phosphatidylethanolamine biosynthesis; phosphatidylethanolamine from ethanolamine: step 1/3.</text>
</comment>
<dbReference type="GO" id="GO:0004305">
    <property type="term" value="F:ethanolamine kinase activity"/>
    <property type="evidence" value="ECO:0007669"/>
    <property type="project" value="UniProtKB-EC"/>
</dbReference>
<dbReference type="AlphaFoldDB" id="A0A9N9R985"/>
<proteinExistence type="inferred from homology"/>
<dbReference type="InterPro" id="IPR011009">
    <property type="entry name" value="Kinase-like_dom_sf"/>
</dbReference>
<evidence type="ECO:0000313" key="7">
    <source>
        <dbReference type="Proteomes" id="UP001153714"/>
    </source>
</evidence>
<keyword evidence="1" id="KW-0444">Lipid biosynthesis</keyword>
<dbReference type="GO" id="GO:0005737">
    <property type="term" value="C:cytoplasm"/>
    <property type="evidence" value="ECO:0007669"/>
    <property type="project" value="TreeGrafter"/>
</dbReference>
<reference evidence="6" key="2">
    <citation type="submission" date="2022-10" db="EMBL/GenBank/DDBJ databases">
        <authorList>
            <consortium name="ENA_rothamsted_submissions"/>
            <consortium name="culmorum"/>
            <person name="King R."/>
        </authorList>
    </citation>
    <scope>NUCLEOTIDE SEQUENCE</scope>
</reference>
<evidence type="ECO:0000256" key="4">
    <source>
        <dbReference type="ARBA" id="ARBA00038211"/>
    </source>
</evidence>
<dbReference type="EMBL" id="OU893335">
    <property type="protein sequence ID" value="CAG9791938.1"/>
    <property type="molecule type" value="Genomic_DNA"/>
</dbReference>
<dbReference type="CDD" id="cd05157">
    <property type="entry name" value="ETNK_euk"/>
    <property type="match status" value="1"/>
</dbReference>
<keyword evidence="2" id="KW-1208">Phospholipid metabolism</keyword>
<keyword evidence="1" id="KW-0594">Phospholipid biosynthesis</keyword>
<evidence type="ECO:0000256" key="1">
    <source>
        <dbReference type="ARBA" id="ARBA00023209"/>
    </source>
</evidence>
<name>A0A9N9R985_9NEOP</name>
<dbReference type="PANTHER" id="PTHR22603">
    <property type="entry name" value="CHOLINE/ETHANOALAMINE KINASE"/>
    <property type="match status" value="1"/>
</dbReference>
<accession>A0A9N9R985</accession>
<dbReference type="EC" id="2.7.1.82" evidence="5"/>
<evidence type="ECO:0000313" key="6">
    <source>
        <dbReference type="EMBL" id="CAG9791938.1"/>
    </source>
</evidence>